<accession>A0A914VR10</accession>
<reference evidence="3" key="1">
    <citation type="submission" date="2022-11" db="UniProtKB">
        <authorList>
            <consortium name="WormBaseParasite"/>
        </authorList>
    </citation>
    <scope>IDENTIFICATION</scope>
</reference>
<proteinExistence type="predicted"/>
<dbReference type="AlphaFoldDB" id="A0A914VR10"/>
<feature type="region of interest" description="Disordered" evidence="1">
    <location>
        <begin position="1"/>
        <end position="104"/>
    </location>
</feature>
<dbReference type="Proteomes" id="UP000887566">
    <property type="component" value="Unplaced"/>
</dbReference>
<sequence length="205" mass="21610">MRPAREARRLFDQSNRRPTRKVASLPPPPPRLTARRHRGVSDRTTASTHRSAAPSAQLPPPPAATCRRSLGTKTPPKTSLAARHGSGSTAGGGHRDNAGRGEPAGVIADYPRVWPSLTDYASPIAALNESQSLIFRVIGIKAGNRLKKDGSGIPPNCSAANTPICNSSRALGVGPLHLQALSVSRPSPSPGRHLHGDTIGRVPHK</sequence>
<evidence type="ECO:0000256" key="1">
    <source>
        <dbReference type="SAM" id="MobiDB-lite"/>
    </source>
</evidence>
<feature type="compositionally biased region" description="Basic and acidic residues" evidence="1">
    <location>
        <begin position="1"/>
        <end position="15"/>
    </location>
</feature>
<organism evidence="2 3">
    <name type="scientific">Plectus sambesii</name>
    <dbReference type="NCBI Taxonomy" id="2011161"/>
    <lineage>
        <taxon>Eukaryota</taxon>
        <taxon>Metazoa</taxon>
        <taxon>Ecdysozoa</taxon>
        <taxon>Nematoda</taxon>
        <taxon>Chromadorea</taxon>
        <taxon>Plectida</taxon>
        <taxon>Plectina</taxon>
        <taxon>Plectoidea</taxon>
        <taxon>Plectidae</taxon>
        <taxon>Plectus</taxon>
    </lineage>
</organism>
<protein>
    <submittedName>
        <fullName evidence="3">Uncharacterized protein</fullName>
    </submittedName>
</protein>
<evidence type="ECO:0000313" key="2">
    <source>
        <dbReference type="Proteomes" id="UP000887566"/>
    </source>
</evidence>
<dbReference type="WBParaSite" id="PSAMB.scaffold2321size23874.g17332.t2">
    <property type="protein sequence ID" value="PSAMB.scaffold2321size23874.g17332.t2"/>
    <property type="gene ID" value="PSAMB.scaffold2321size23874.g17332"/>
</dbReference>
<evidence type="ECO:0000313" key="3">
    <source>
        <dbReference type="WBParaSite" id="PSAMB.scaffold2321size23874.g17332.t2"/>
    </source>
</evidence>
<feature type="region of interest" description="Disordered" evidence="1">
    <location>
        <begin position="183"/>
        <end position="205"/>
    </location>
</feature>
<keyword evidence="2" id="KW-1185">Reference proteome</keyword>
<name>A0A914VR10_9BILA</name>